<dbReference type="RefSeq" id="WP_123713760.1">
    <property type="nucleotide sequence ID" value="NZ_RKHR01000007.1"/>
</dbReference>
<gene>
    <name evidence="9" type="ORF">EDC56_3437</name>
</gene>
<feature type="transmembrane region" description="Helical" evidence="7">
    <location>
        <begin position="262"/>
        <end position="281"/>
    </location>
</feature>
<keyword evidence="10" id="KW-1185">Reference proteome</keyword>
<dbReference type="AlphaFoldDB" id="A0A3N2DG48"/>
<evidence type="ECO:0000313" key="10">
    <source>
        <dbReference type="Proteomes" id="UP000275394"/>
    </source>
</evidence>
<feature type="transmembrane region" description="Helical" evidence="7">
    <location>
        <begin position="373"/>
        <end position="394"/>
    </location>
</feature>
<keyword evidence="9" id="KW-0012">Acyltransferase</keyword>
<evidence type="ECO:0000313" key="9">
    <source>
        <dbReference type="EMBL" id="ROR98701.1"/>
    </source>
</evidence>
<reference evidence="9 10" key="1">
    <citation type="submission" date="2018-11" db="EMBL/GenBank/DDBJ databases">
        <title>Genomic Encyclopedia of Type Strains, Phase IV (KMG-IV): sequencing the most valuable type-strain genomes for metagenomic binning, comparative biology and taxonomic classification.</title>
        <authorList>
            <person name="Goeker M."/>
        </authorList>
    </citation>
    <scope>NUCLEOTIDE SEQUENCE [LARGE SCALE GENOMIC DNA]</scope>
    <source>
        <strain evidence="9 10">DSM 100316</strain>
    </source>
</reference>
<dbReference type="SUPFAM" id="SSF69593">
    <property type="entry name" value="Glycerol-3-phosphate (1)-acyltransferase"/>
    <property type="match status" value="1"/>
</dbReference>
<sequence>MSDQFKLLSERRFLPLFVTQFLGAFNDNVFKNALIVLLLFGTASNAEQGSLLVNLAAGLFILPFFLFSALAGQLADKYDKATLTRGVKAAELMIMALACFALYSGQVWLMLFILFLMGTQSAFFGPIKYSILPQMLTEDELVAGNAQIEMGTFVAILLGTICGSMLAGHSQAMLWLSIVLIAVAAAGLLASFYMPSAPSISRDLKVKLNPFTETTKLLKTAAENHPVFLSLLAISWFWLLGAAYLTQLPALTKDSLGGNNNVVTLLLCAFTIGVGVGSLLCERLSKGMIEIGIVPLGSIGLSLFGIDLYFAINNFQPLAVAGEFIGAGGFLSSHHAIRILVDIAMLGIFGGFYTVPLYAFIQANSAPKQRARIIAANNILNSLFMVVSSLLAILVLSKLHYSIAEFFLFLSVVNIAVSLYIYSTVPAFTVRFLIWMLTHTMYRVTHRGLDNIPKQGAAIIAANHVSYVDALLMGGAIRRPIRFIMLKSIYDIPVLHYIFKVGRTVPIVSSHVDSEVYDRAMRDIKEGLEAGDLFCIFPEGKLTTTGEMNEFKAGIERIIAETPVPVVPVALAGLWGSFFSHRGGPALSKLPRRFYSKVEIVAETPMAAEGFSVQELQYSIAEMLQQSESRNKSKHDSEEAN</sequence>
<dbReference type="GO" id="GO:0016746">
    <property type="term" value="F:acyltransferase activity"/>
    <property type="evidence" value="ECO:0007669"/>
    <property type="project" value="UniProtKB-KW"/>
</dbReference>
<comment type="subcellular location">
    <subcellularLocation>
        <location evidence="1">Cell membrane</location>
        <topology evidence="1">Multi-pass membrane protein</topology>
    </subcellularLocation>
</comment>
<evidence type="ECO:0000259" key="8">
    <source>
        <dbReference type="PROSITE" id="PS50850"/>
    </source>
</evidence>
<feature type="transmembrane region" description="Helical" evidence="7">
    <location>
        <begin position="21"/>
        <end position="40"/>
    </location>
</feature>
<keyword evidence="4 7" id="KW-0812">Transmembrane</keyword>
<evidence type="ECO:0000256" key="4">
    <source>
        <dbReference type="ARBA" id="ARBA00022692"/>
    </source>
</evidence>
<dbReference type="InterPro" id="IPR002123">
    <property type="entry name" value="Plipid/glycerol_acylTrfase"/>
</dbReference>
<feature type="transmembrane region" description="Helical" evidence="7">
    <location>
        <begin position="52"/>
        <end position="74"/>
    </location>
</feature>
<keyword evidence="2" id="KW-0813">Transport</keyword>
<dbReference type="InterPro" id="IPR036259">
    <property type="entry name" value="MFS_trans_sf"/>
</dbReference>
<dbReference type="EMBL" id="RKHR01000007">
    <property type="protein sequence ID" value="ROR98701.1"/>
    <property type="molecule type" value="Genomic_DNA"/>
</dbReference>
<dbReference type="Proteomes" id="UP000275394">
    <property type="component" value="Unassembled WGS sequence"/>
</dbReference>
<feature type="domain" description="Major facilitator superfamily (MFS) profile" evidence="8">
    <location>
        <begin position="12"/>
        <end position="429"/>
    </location>
</feature>
<evidence type="ECO:0000256" key="7">
    <source>
        <dbReference type="SAM" id="Phobius"/>
    </source>
</evidence>
<keyword evidence="5 7" id="KW-1133">Transmembrane helix</keyword>
<dbReference type="InterPro" id="IPR020846">
    <property type="entry name" value="MFS_dom"/>
</dbReference>
<dbReference type="GO" id="GO:0005886">
    <property type="term" value="C:plasma membrane"/>
    <property type="evidence" value="ECO:0007669"/>
    <property type="project" value="UniProtKB-SubCell"/>
</dbReference>
<dbReference type="PANTHER" id="PTHR43266:SF2">
    <property type="entry name" value="MAJOR FACILITATOR SUPERFAMILY (MFS) PROFILE DOMAIN-CONTAINING PROTEIN"/>
    <property type="match status" value="1"/>
</dbReference>
<dbReference type="PROSITE" id="PS50850">
    <property type="entry name" value="MFS"/>
    <property type="match status" value="1"/>
</dbReference>
<keyword evidence="3" id="KW-1003">Cell membrane</keyword>
<dbReference type="Pfam" id="PF07690">
    <property type="entry name" value="MFS_1"/>
    <property type="match status" value="1"/>
</dbReference>
<feature type="transmembrane region" description="Helical" evidence="7">
    <location>
        <begin position="406"/>
        <end position="434"/>
    </location>
</feature>
<accession>A0A3N2DG48</accession>
<comment type="caution">
    <text evidence="9">The sequence shown here is derived from an EMBL/GenBank/DDBJ whole genome shotgun (WGS) entry which is preliminary data.</text>
</comment>
<dbReference type="Gene3D" id="1.20.1250.20">
    <property type="entry name" value="MFS general substrate transporter like domains"/>
    <property type="match status" value="1"/>
</dbReference>
<keyword evidence="6 7" id="KW-0472">Membrane</keyword>
<dbReference type="CDD" id="cd06173">
    <property type="entry name" value="MFS_MefA_like"/>
    <property type="match status" value="1"/>
</dbReference>
<feature type="transmembrane region" description="Helical" evidence="7">
    <location>
        <begin position="339"/>
        <end position="361"/>
    </location>
</feature>
<dbReference type="Pfam" id="PF01553">
    <property type="entry name" value="Acyltransferase"/>
    <property type="match status" value="1"/>
</dbReference>
<evidence type="ECO:0000256" key="2">
    <source>
        <dbReference type="ARBA" id="ARBA00022448"/>
    </source>
</evidence>
<dbReference type="InterPro" id="IPR011701">
    <property type="entry name" value="MFS"/>
</dbReference>
<evidence type="ECO:0000256" key="5">
    <source>
        <dbReference type="ARBA" id="ARBA00022989"/>
    </source>
</evidence>
<dbReference type="CDD" id="cd07989">
    <property type="entry name" value="LPLAT_AGPAT-like"/>
    <property type="match status" value="1"/>
</dbReference>
<evidence type="ECO:0000256" key="6">
    <source>
        <dbReference type="ARBA" id="ARBA00023136"/>
    </source>
</evidence>
<name>A0A3N2DG48_9GAMM</name>
<evidence type="ECO:0000256" key="1">
    <source>
        <dbReference type="ARBA" id="ARBA00004651"/>
    </source>
</evidence>
<feature type="transmembrane region" description="Helical" evidence="7">
    <location>
        <begin position="293"/>
        <end position="312"/>
    </location>
</feature>
<proteinExistence type="predicted"/>
<dbReference type="SMART" id="SM00563">
    <property type="entry name" value="PlsC"/>
    <property type="match status" value="1"/>
</dbReference>
<dbReference type="SUPFAM" id="SSF103473">
    <property type="entry name" value="MFS general substrate transporter"/>
    <property type="match status" value="1"/>
</dbReference>
<keyword evidence="9" id="KW-0808">Transferase</keyword>
<dbReference type="PANTHER" id="PTHR43266">
    <property type="entry name" value="MACROLIDE-EFFLUX PROTEIN"/>
    <property type="match status" value="1"/>
</dbReference>
<organism evidence="9 10">
    <name type="scientific">Sinobacterium caligoides</name>
    <dbReference type="NCBI Taxonomy" id="933926"/>
    <lineage>
        <taxon>Bacteria</taxon>
        <taxon>Pseudomonadati</taxon>
        <taxon>Pseudomonadota</taxon>
        <taxon>Gammaproteobacteria</taxon>
        <taxon>Cellvibrionales</taxon>
        <taxon>Spongiibacteraceae</taxon>
        <taxon>Sinobacterium</taxon>
    </lineage>
</organism>
<dbReference type="OrthoDB" id="9803968at2"/>
<protein>
    <submittedName>
        <fullName evidence="9">1-acyl-sn-glycerol-3-phosphate acyltransferase</fullName>
    </submittedName>
</protein>
<feature type="transmembrane region" description="Helical" evidence="7">
    <location>
        <begin position="173"/>
        <end position="194"/>
    </location>
</feature>
<feature type="transmembrane region" description="Helical" evidence="7">
    <location>
        <begin position="227"/>
        <end position="250"/>
    </location>
</feature>
<evidence type="ECO:0000256" key="3">
    <source>
        <dbReference type="ARBA" id="ARBA00022475"/>
    </source>
</evidence>
<dbReference type="GO" id="GO:0022857">
    <property type="term" value="F:transmembrane transporter activity"/>
    <property type="evidence" value="ECO:0007669"/>
    <property type="project" value="InterPro"/>
</dbReference>